<keyword evidence="1" id="KW-0472">Membrane</keyword>
<dbReference type="EMBL" id="UGIF01000002">
    <property type="protein sequence ID" value="STP28572.1"/>
    <property type="molecule type" value="Genomic_DNA"/>
</dbReference>
<reference evidence="2 3" key="1">
    <citation type="submission" date="2018-06" db="EMBL/GenBank/DDBJ databases">
        <authorList>
            <consortium name="Pathogen Informatics"/>
            <person name="Doyle S."/>
        </authorList>
    </citation>
    <scope>NUCLEOTIDE SEQUENCE [LARGE SCALE GENOMIC DNA]</scope>
    <source>
        <strain evidence="2 3">NCTC8129</strain>
    </source>
</reference>
<dbReference type="AlphaFoldDB" id="A0A377KIC6"/>
<feature type="transmembrane region" description="Helical" evidence="1">
    <location>
        <begin position="6"/>
        <end position="26"/>
    </location>
</feature>
<organism evidence="2 3">
    <name type="scientific">Enterococcus durans</name>
    <dbReference type="NCBI Taxonomy" id="53345"/>
    <lineage>
        <taxon>Bacteria</taxon>
        <taxon>Bacillati</taxon>
        <taxon>Bacillota</taxon>
        <taxon>Bacilli</taxon>
        <taxon>Lactobacillales</taxon>
        <taxon>Enterococcaceae</taxon>
        <taxon>Enterococcus</taxon>
    </lineage>
</organism>
<proteinExistence type="predicted"/>
<evidence type="ECO:0000313" key="2">
    <source>
        <dbReference type="EMBL" id="STP28572.1"/>
    </source>
</evidence>
<sequence length="45" mass="5055">MKAGTLINLIAVTVISLVLFFAPLGIEKIRKPSWEQEVTDKLNKE</sequence>
<name>A0A377KIC6_9ENTE</name>
<keyword evidence="1" id="KW-1133">Transmembrane helix</keyword>
<accession>A0A377KIC6</accession>
<keyword evidence="1" id="KW-0812">Transmembrane</keyword>
<dbReference type="Proteomes" id="UP000254070">
    <property type="component" value="Unassembled WGS sequence"/>
</dbReference>
<protein>
    <submittedName>
        <fullName evidence="2">Tyrosine permease</fullName>
    </submittedName>
</protein>
<gene>
    <name evidence="2" type="ORF">NCTC8129_00709</name>
</gene>
<evidence type="ECO:0000313" key="3">
    <source>
        <dbReference type="Proteomes" id="UP000254070"/>
    </source>
</evidence>
<evidence type="ECO:0000256" key="1">
    <source>
        <dbReference type="SAM" id="Phobius"/>
    </source>
</evidence>